<dbReference type="Gene3D" id="1.10.1760.20">
    <property type="match status" value="1"/>
</dbReference>
<dbReference type="PANTHER" id="PTHR37815">
    <property type="entry name" value="UPF0397 PROTEIN BC_2624-RELATED"/>
    <property type="match status" value="1"/>
</dbReference>
<organism evidence="4 6">
    <name type="scientific">Coprococcus catus</name>
    <dbReference type="NCBI Taxonomy" id="116085"/>
    <lineage>
        <taxon>Bacteria</taxon>
        <taxon>Bacillati</taxon>
        <taxon>Bacillota</taxon>
        <taxon>Clostridia</taxon>
        <taxon>Lachnospirales</taxon>
        <taxon>Lachnospiraceae</taxon>
        <taxon>Coprococcus</taxon>
    </lineage>
</organism>
<keyword evidence="2 3" id="KW-1133">Transmembrane helix</keyword>
<dbReference type="Proteomes" id="UP000261231">
    <property type="component" value="Unassembled WGS sequence"/>
</dbReference>
<dbReference type="Pfam" id="PF07155">
    <property type="entry name" value="ECF-ribofla_trS"/>
    <property type="match status" value="1"/>
</dbReference>
<keyword evidence="3" id="KW-0472">Membrane</keyword>
<feature type="transmembrane region" description="Helical" evidence="3">
    <location>
        <begin position="40"/>
        <end position="65"/>
    </location>
</feature>
<evidence type="ECO:0000313" key="4">
    <source>
        <dbReference type="EMBL" id="RGB79791.1"/>
    </source>
</evidence>
<dbReference type="EMBL" id="QVEP01000018">
    <property type="protein sequence ID" value="RGB79791.1"/>
    <property type="molecule type" value="Genomic_DNA"/>
</dbReference>
<reference evidence="6 7" key="1">
    <citation type="submission" date="2018-08" db="EMBL/GenBank/DDBJ databases">
        <title>A genome reference for cultivated species of the human gut microbiota.</title>
        <authorList>
            <person name="Zou Y."/>
            <person name="Xue W."/>
            <person name="Luo G."/>
        </authorList>
    </citation>
    <scope>NUCLEOTIDE SEQUENCE [LARGE SCALE GENOMIC DNA]</scope>
    <source>
        <strain evidence="4 6">AF45-17</strain>
        <strain evidence="5 7">AM28-39</strain>
    </source>
</reference>
<evidence type="ECO:0000256" key="3">
    <source>
        <dbReference type="SAM" id="Phobius"/>
    </source>
</evidence>
<proteinExistence type="predicted"/>
<dbReference type="AlphaFoldDB" id="A0A3E2TNB6"/>
<dbReference type="EMBL" id="QVFD01000009">
    <property type="protein sequence ID" value="RGC46262.1"/>
    <property type="molecule type" value="Genomic_DNA"/>
</dbReference>
<dbReference type="RefSeq" id="WP_015513878.1">
    <property type="nucleotide sequence ID" value="NZ_JAJCNA010000017.1"/>
</dbReference>
<name>A0A3E2TNB6_9FIRM</name>
<evidence type="ECO:0000256" key="2">
    <source>
        <dbReference type="ARBA" id="ARBA00022989"/>
    </source>
</evidence>
<keyword evidence="7" id="KW-1185">Reference proteome</keyword>
<accession>A0A3E2TNB6</accession>
<evidence type="ECO:0000256" key="1">
    <source>
        <dbReference type="ARBA" id="ARBA00022692"/>
    </source>
</evidence>
<comment type="caution">
    <text evidence="4">The sequence shown here is derived from an EMBL/GenBank/DDBJ whole genome shotgun (WGS) entry which is preliminary data.</text>
</comment>
<dbReference type="Proteomes" id="UP000260773">
    <property type="component" value="Unassembled WGS sequence"/>
</dbReference>
<protein>
    <submittedName>
        <fullName evidence="4">ECF transporter S component</fullName>
    </submittedName>
</protein>
<feature type="transmembrane region" description="Helical" evidence="3">
    <location>
        <begin position="6"/>
        <end position="28"/>
    </location>
</feature>
<feature type="transmembrane region" description="Helical" evidence="3">
    <location>
        <begin position="144"/>
        <end position="166"/>
    </location>
</feature>
<sequence length="176" mass="18658">MNKLNSRTISINALAIALVCLSTMFLQFPIPLGYAHLGNCFILISGVFFGPVTGLLAGGIGSALSDLLTGYAQWIIPTLIIKGIMGFVIGYIANRTGLTVNMFKIRTAAASIVGIIIMVVGYFIGGSILYGSIYTGATQIPGLVMEGIVGIVLFYVIGSALQAAHLPKYIQRLTQR</sequence>
<evidence type="ECO:0000313" key="6">
    <source>
        <dbReference type="Proteomes" id="UP000260773"/>
    </source>
</evidence>
<dbReference type="PANTHER" id="PTHR37815:SF3">
    <property type="entry name" value="UPF0397 PROTEIN SPR0429"/>
    <property type="match status" value="1"/>
</dbReference>
<dbReference type="GO" id="GO:0016020">
    <property type="term" value="C:membrane"/>
    <property type="evidence" value="ECO:0007669"/>
    <property type="project" value="InterPro"/>
</dbReference>
<gene>
    <name evidence="4" type="ORF">DW070_08665</name>
    <name evidence="5" type="ORF">DW747_10220</name>
</gene>
<feature type="transmembrane region" description="Helical" evidence="3">
    <location>
        <begin position="71"/>
        <end position="93"/>
    </location>
</feature>
<dbReference type="OrthoDB" id="411368at2"/>
<evidence type="ECO:0000313" key="7">
    <source>
        <dbReference type="Proteomes" id="UP000261231"/>
    </source>
</evidence>
<dbReference type="InterPro" id="IPR009825">
    <property type="entry name" value="ECF_substrate-spec-like"/>
</dbReference>
<feature type="transmembrane region" description="Helical" evidence="3">
    <location>
        <begin position="105"/>
        <end position="124"/>
    </location>
</feature>
<keyword evidence="1 3" id="KW-0812">Transmembrane</keyword>
<evidence type="ECO:0000313" key="5">
    <source>
        <dbReference type="EMBL" id="RGC46262.1"/>
    </source>
</evidence>